<gene>
    <name evidence="1" type="ORF">V6N11_001355</name>
</gene>
<keyword evidence="2" id="KW-1185">Reference proteome</keyword>
<dbReference type="Proteomes" id="UP001396334">
    <property type="component" value="Unassembled WGS sequence"/>
</dbReference>
<evidence type="ECO:0000313" key="1">
    <source>
        <dbReference type="EMBL" id="KAK9018379.1"/>
    </source>
</evidence>
<accession>A0ABR2S0A8</accession>
<organism evidence="1 2">
    <name type="scientific">Hibiscus sabdariffa</name>
    <name type="common">roselle</name>
    <dbReference type="NCBI Taxonomy" id="183260"/>
    <lineage>
        <taxon>Eukaryota</taxon>
        <taxon>Viridiplantae</taxon>
        <taxon>Streptophyta</taxon>
        <taxon>Embryophyta</taxon>
        <taxon>Tracheophyta</taxon>
        <taxon>Spermatophyta</taxon>
        <taxon>Magnoliopsida</taxon>
        <taxon>eudicotyledons</taxon>
        <taxon>Gunneridae</taxon>
        <taxon>Pentapetalae</taxon>
        <taxon>rosids</taxon>
        <taxon>malvids</taxon>
        <taxon>Malvales</taxon>
        <taxon>Malvaceae</taxon>
        <taxon>Malvoideae</taxon>
        <taxon>Hibiscus</taxon>
    </lineage>
</organism>
<protein>
    <submittedName>
        <fullName evidence="1">Uncharacterized protein</fullName>
    </submittedName>
</protein>
<proteinExistence type="predicted"/>
<comment type="caution">
    <text evidence="1">The sequence shown here is derived from an EMBL/GenBank/DDBJ whole genome shotgun (WGS) entry which is preliminary data.</text>
</comment>
<sequence>MTIDDIDKTKKEDSLDSGDLIDVNLVPLDPSPNPIQDDVHGDVNDDQQDICGFDAPIDDVVTDQQQAPIALPTIPLWRSFRDRRSSVRLDIFGFFPNNTSLADIKFNSIPSSRSRPNQNTWGYVCPGLKGMELG</sequence>
<evidence type="ECO:0000313" key="2">
    <source>
        <dbReference type="Proteomes" id="UP001396334"/>
    </source>
</evidence>
<reference evidence="1 2" key="1">
    <citation type="journal article" date="2024" name="G3 (Bethesda)">
        <title>Genome assembly of Hibiscus sabdariffa L. provides insights into metabolisms of medicinal natural products.</title>
        <authorList>
            <person name="Kim T."/>
        </authorList>
    </citation>
    <scope>NUCLEOTIDE SEQUENCE [LARGE SCALE GENOMIC DNA]</scope>
    <source>
        <strain evidence="1">TK-2024</strain>
        <tissue evidence="1">Old leaves</tissue>
    </source>
</reference>
<dbReference type="EMBL" id="JBBPBN010000019">
    <property type="protein sequence ID" value="KAK9018379.1"/>
    <property type="molecule type" value="Genomic_DNA"/>
</dbReference>
<name>A0ABR2S0A8_9ROSI</name>